<keyword evidence="1" id="KW-0472">Membrane</keyword>
<evidence type="ECO:0000256" key="1">
    <source>
        <dbReference type="SAM" id="Phobius"/>
    </source>
</evidence>
<dbReference type="AlphaFoldDB" id="A0A8H4QY50"/>
<gene>
    <name evidence="2" type="ORF">D9613_010043</name>
</gene>
<feature type="transmembrane region" description="Helical" evidence="1">
    <location>
        <begin position="6"/>
        <end position="23"/>
    </location>
</feature>
<accession>A0A8H4QY50</accession>
<organism evidence="2 3">
    <name type="scientific">Agrocybe pediades</name>
    <dbReference type="NCBI Taxonomy" id="84607"/>
    <lineage>
        <taxon>Eukaryota</taxon>
        <taxon>Fungi</taxon>
        <taxon>Dikarya</taxon>
        <taxon>Basidiomycota</taxon>
        <taxon>Agaricomycotina</taxon>
        <taxon>Agaricomycetes</taxon>
        <taxon>Agaricomycetidae</taxon>
        <taxon>Agaricales</taxon>
        <taxon>Agaricineae</taxon>
        <taxon>Strophariaceae</taxon>
        <taxon>Agrocybe</taxon>
    </lineage>
</organism>
<proteinExistence type="predicted"/>
<protein>
    <submittedName>
        <fullName evidence="2">Uncharacterized protein</fullName>
    </submittedName>
</protein>
<dbReference type="Proteomes" id="UP000521872">
    <property type="component" value="Unassembled WGS sequence"/>
</dbReference>
<comment type="caution">
    <text evidence="2">The sequence shown here is derived from an EMBL/GenBank/DDBJ whole genome shotgun (WGS) entry which is preliminary data.</text>
</comment>
<sequence>MFTPYFFILHLLFVPSFQTRCLLHSSLHFSFRRLYIYFFVSQNLLPIYFAMPRFVYFFTLAVALFFSSVMAAPLESNRRQIGNLACNIARLKTVAGLSKSASAIQAATSAATGDAATTSQLQTASQGISSAQDGVAKIAAALLTGQQAPAADRQQVQDGLTAASTALGSITAADPDVDSAVANASSAVEGTTEAGAQVVSDC</sequence>
<evidence type="ECO:0000313" key="2">
    <source>
        <dbReference type="EMBL" id="KAF4618831.1"/>
    </source>
</evidence>
<reference evidence="2 3" key="1">
    <citation type="submission" date="2019-12" db="EMBL/GenBank/DDBJ databases">
        <authorList>
            <person name="Floudas D."/>
            <person name="Bentzer J."/>
            <person name="Ahren D."/>
            <person name="Johansson T."/>
            <person name="Persson P."/>
            <person name="Tunlid A."/>
        </authorList>
    </citation>
    <scope>NUCLEOTIDE SEQUENCE [LARGE SCALE GENOMIC DNA]</scope>
    <source>
        <strain evidence="2 3">CBS 102.39</strain>
    </source>
</reference>
<keyword evidence="3" id="KW-1185">Reference proteome</keyword>
<keyword evidence="1" id="KW-0812">Transmembrane</keyword>
<evidence type="ECO:0000313" key="3">
    <source>
        <dbReference type="Proteomes" id="UP000521872"/>
    </source>
</evidence>
<keyword evidence="1" id="KW-1133">Transmembrane helix</keyword>
<dbReference type="EMBL" id="JAACJL010000017">
    <property type="protein sequence ID" value="KAF4618831.1"/>
    <property type="molecule type" value="Genomic_DNA"/>
</dbReference>
<feature type="transmembrane region" description="Helical" evidence="1">
    <location>
        <begin position="57"/>
        <end position="74"/>
    </location>
</feature>
<name>A0A8H4QY50_9AGAR</name>